<dbReference type="InterPro" id="IPR005232">
    <property type="entry name" value="LarE"/>
</dbReference>
<dbReference type="Proteomes" id="UP000051448">
    <property type="component" value="Unassembled WGS sequence"/>
</dbReference>
<feature type="active site" description="Nucleophile and sulfur donor" evidence="1">
    <location>
        <position position="179"/>
    </location>
</feature>
<dbReference type="Gene3D" id="3.40.50.620">
    <property type="entry name" value="HUPs"/>
    <property type="match status" value="1"/>
</dbReference>
<dbReference type="STRING" id="1423759.FC92_GL001957"/>
<keyword evidence="4" id="KW-1185">Reference proteome</keyword>
<organism evidence="3 4">
    <name type="scientific">Liquorilactobacillus hordei DSM 19519</name>
    <dbReference type="NCBI Taxonomy" id="1423759"/>
    <lineage>
        <taxon>Bacteria</taxon>
        <taxon>Bacillati</taxon>
        <taxon>Bacillota</taxon>
        <taxon>Bacilli</taxon>
        <taxon>Lactobacillales</taxon>
        <taxon>Lactobacillaceae</taxon>
        <taxon>Liquorilactobacillus</taxon>
    </lineage>
</organism>
<evidence type="ECO:0000313" key="3">
    <source>
        <dbReference type="EMBL" id="KRL03876.1"/>
    </source>
</evidence>
<dbReference type="Pfam" id="PF02540">
    <property type="entry name" value="NAD_synthase"/>
    <property type="match status" value="1"/>
</dbReference>
<dbReference type="PATRIC" id="fig|1423759.3.peg.2048"/>
<evidence type="ECO:0000256" key="1">
    <source>
        <dbReference type="PIRSR" id="PIRSR006661-1"/>
    </source>
</evidence>
<accession>A0A0R1MDG9</accession>
<name>A0A0R1MDG9_9LACO</name>
<dbReference type="CDD" id="cd01990">
    <property type="entry name" value="LarE-like"/>
    <property type="match status" value="1"/>
</dbReference>
<reference evidence="3 4" key="1">
    <citation type="journal article" date="2015" name="Genome Announc.">
        <title>Expanding the biotechnology potential of lactobacilli through comparative genomics of 213 strains and associated genera.</title>
        <authorList>
            <person name="Sun Z."/>
            <person name="Harris H.M."/>
            <person name="McCann A."/>
            <person name="Guo C."/>
            <person name="Argimon S."/>
            <person name="Zhang W."/>
            <person name="Yang X."/>
            <person name="Jeffery I.B."/>
            <person name="Cooney J.C."/>
            <person name="Kagawa T.F."/>
            <person name="Liu W."/>
            <person name="Song Y."/>
            <person name="Salvetti E."/>
            <person name="Wrobel A."/>
            <person name="Rasinkangas P."/>
            <person name="Parkhill J."/>
            <person name="Rea M.C."/>
            <person name="O'Sullivan O."/>
            <person name="Ritari J."/>
            <person name="Douillard F.P."/>
            <person name="Paul Ross R."/>
            <person name="Yang R."/>
            <person name="Briner A.E."/>
            <person name="Felis G.E."/>
            <person name="de Vos W.M."/>
            <person name="Barrangou R."/>
            <person name="Klaenhammer T.R."/>
            <person name="Caufield P.W."/>
            <person name="Cui Y."/>
            <person name="Zhang H."/>
            <person name="O'Toole P.W."/>
        </authorList>
    </citation>
    <scope>NUCLEOTIDE SEQUENCE [LARGE SCALE GENOMIC DNA]</scope>
    <source>
        <strain evidence="3 4">DSM 19519</strain>
    </source>
</reference>
<evidence type="ECO:0000259" key="2">
    <source>
        <dbReference type="Pfam" id="PF02540"/>
    </source>
</evidence>
<sequence length="280" mass="32086">MKKMENIMKKENELNSAMGKYSKVIVAFSGGIDSTLVLDTAVKVLGKENVIAAIANSELFTDTEFNSAVKLASKFGVKVAEVNLNYLFNEEIRNNRPSSWYWMKKIFYKKMNELKAEFNADIVLDGMIMDDNNDFRPGLKARDEEGIISILQLAQIYKVEVRELAERRGLENWNKVASCSVSSRFPYNTELTSVLINRVMKSEAYLRKLGYKTVRVRVQDKTARIEVPVREMVSLINNMKEINRQLKLYGFEYITLDLEGFKSGRMNDELSAGEKSRLVN</sequence>
<feature type="domain" description="NAD/GMP synthase" evidence="2">
    <location>
        <begin position="20"/>
        <end position="86"/>
    </location>
</feature>
<dbReference type="InterPro" id="IPR014729">
    <property type="entry name" value="Rossmann-like_a/b/a_fold"/>
</dbReference>
<dbReference type="SUPFAM" id="SSF52402">
    <property type="entry name" value="Adenine nucleotide alpha hydrolases-like"/>
    <property type="match status" value="1"/>
</dbReference>
<comment type="caution">
    <text evidence="3">The sequence shown here is derived from an EMBL/GenBank/DDBJ whole genome shotgun (WGS) entry which is preliminary data.</text>
</comment>
<dbReference type="InterPro" id="IPR052188">
    <property type="entry name" value="Ni-pincer_cofactor_biosynth"/>
</dbReference>
<dbReference type="AlphaFoldDB" id="A0A0R1MDG9"/>
<dbReference type="NCBIfam" id="TIGR00268">
    <property type="entry name" value="ATP-dependent sacrificial sulfur transferase LarE"/>
    <property type="match status" value="1"/>
</dbReference>
<dbReference type="GO" id="GO:0016783">
    <property type="term" value="F:sulfurtransferase activity"/>
    <property type="evidence" value="ECO:0007669"/>
    <property type="project" value="InterPro"/>
</dbReference>
<dbReference type="EMBL" id="AZDX01000065">
    <property type="protein sequence ID" value="KRL03876.1"/>
    <property type="molecule type" value="Genomic_DNA"/>
</dbReference>
<dbReference type="PIRSF" id="PIRSF006661">
    <property type="entry name" value="PP-lp_UCP006661"/>
    <property type="match status" value="1"/>
</dbReference>
<dbReference type="PANTHER" id="PTHR43169">
    <property type="entry name" value="EXSB FAMILY PROTEIN"/>
    <property type="match status" value="1"/>
</dbReference>
<evidence type="ECO:0000313" key="4">
    <source>
        <dbReference type="Proteomes" id="UP000051448"/>
    </source>
</evidence>
<dbReference type="GO" id="GO:0006163">
    <property type="term" value="P:purine nucleotide metabolic process"/>
    <property type="evidence" value="ECO:0007669"/>
    <property type="project" value="UniProtKB-ARBA"/>
</dbReference>
<dbReference type="InterPro" id="IPR022310">
    <property type="entry name" value="NAD/GMP_synthase"/>
</dbReference>
<dbReference type="PANTHER" id="PTHR43169:SF4">
    <property type="entry name" value="ATPASE, PP-LOOP SUPERFAMILY-RELATED"/>
    <property type="match status" value="1"/>
</dbReference>
<gene>
    <name evidence="3" type="ORF">FC92_GL001957</name>
</gene>
<proteinExistence type="predicted"/>
<protein>
    <recommendedName>
        <fullName evidence="2">NAD/GMP synthase domain-containing protein</fullName>
    </recommendedName>
</protein>